<name>A0A392M0P8_9FABA</name>
<organism evidence="1 2">
    <name type="scientific">Trifolium medium</name>
    <dbReference type="NCBI Taxonomy" id="97028"/>
    <lineage>
        <taxon>Eukaryota</taxon>
        <taxon>Viridiplantae</taxon>
        <taxon>Streptophyta</taxon>
        <taxon>Embryophyta</taxon>
        <taxon>Tracheophyta</taxon>
        <taxon>Spermatophyta</taxon>
        <taxon>Magnoliopsida</taxon>
        <taxon>eudicotyledons</taxon>
        <taxon>Gunneridae</taxon>
        <taxon>Pentapetalae</taxon>
        <taxon>rosids</taxon>
        <taxon>fabids</taxon>
        <taxon>Fabales</taxon>
        <taxon>Fabaceae</taxon>
        <taxon>Papilionoideae</taxon>
        <taxon>50 kb inversion clade</taxon>
        <taxon>NPAAA clade</taxon>
        <taxon>Hologalegina</taxon>
        <taxon>IRL clade</taxon>
        <taxon>Trifolieae</taxon>
        <taxon>Trifolium</taxon>
    </lineage>
</organism>
<dbReference type="Proteomes" id="UP000265520">
    <property type="component" value="Unassembled WGS sequence"/>
</dbReference>
<evidence type="ECO:0000313" key="2">
    <source>
        <dbReference type="Proteomes" id="UP000265520"/>
    </source>
</evidence>
<keyword evidence="2" id="KW-1185">Reference proteome</keyword>
<dbReference type="EMBL" id="LXQA010001620">
    <property type="protein sequence ID" value="MCH80892.1"/>
    <property type="molecule type" value="Genomic_DNA"/>
</dbReference>
<dbReference type="GO" id="GO:0003964">
    <property type="term" value="F:RNA-directed DNA polymerase activity"/>
    <property type="evidence" value="ECO:0007669"/>
    <property type="project" value="UniProtKB-KW"/>
</dbReference>
<keyword evidence="1" id="KW-0548">Nucleotidyltransferase</keyword>
<dbReference type="PANTHER" id="PTHR36617:SF16">
    <property type="entry name" value="OS04G0516500 PROTEIN"/>
    <property type="match status" value="1"/>
</dbReference>
<dbReference type="AlphaFoldDB" id="A0A392M0P8"/>
<evidence type="ECO:0000313" key="1">
    <source>
        <dbReference type="EMBL" id="MCH80892.1"/>
    </source>
</evidence>
<keyword evidence="1" id="KW-0695">RNA-directed DNA polymerase</keyword>
<sequence length="238" mass="27100">MCWVKWEEVTKPRSEGGLGVRDLRRVNASLLAKWRWRLLSNEGWFSKALRKKVGNGRTTSFWKDVWIGTQALKDRFPRLFSISVSKDLLVAEVGGTEGNRWCWSPLWRRNLFEWEVDMSRDLHQVLQQAFMSEVEDRWIWSEEDDGIFLVKSCYNLLSRLHTPQTGMSTLHQFVFQNIWKSSGTVVLFGTVSPGGTFALSHCGFCPCVFDELSLCFAASPLLGCGGGELGLAALFLCH</sequence>
<proteinExistence type="predicted"/>
<comment type="caution">
    <text evidence="1">The sequence shown here is derived from an EMBL/GenBank/DDBJ whole genome shotgun (WGS) entry which is preliminary data.</text>
</comment>
<protein>
    <submittedName>
        <fullName evidence="1">Putative non-LTR retroelement reverse transcriptase</fullName>
    </submittedName>
</protein>
<dbReference type="PANTHER" id="PTHR36617">
    <property type="entry name" value="PROTEIN, PUTATIVE-RELATED"/>
    <property type="match status" value="1"/>
</dbReference>
<gene>
    <name evidence="1" type="ORF">A2U01_0001668</name>
</gene>
<accession>A0A392M0P8</accession>
<reference evidence="1 2" key="1">
    <citation type="journal article" date="2018" name="Front. Plant Sci.">
        <title>Red Clover (Trifolium pratense) and Zigzag Clover (T. medium) - A Picture of Genomic Similarities and Differences.</title>
        <authorList>
            <person name="Dluhosova J."/>
            <person name="Istvanek J."/>
            <person name="Nedelnik J."/>
            <person name="Repkova J."/>
        </authorList>
    </citation>
    <scope>NUCLEOTIDE SEQUENCE [LARGE SCALE GENOMIC DNA]</scope>
    <source>
        <strain evidence="2">cv. 10/8</strain>
        <tissue evidence="1">Leaf</tissue>
    </source>
</reference>
<keyword evidence="1" id="KW-0808">Transferase</keyword>